<dbReference type="InterPro" id="IPR009207">
    <property type="entry name" value="SET7_MeTrfase"/>
</dbReference>
<dbReference type="GO" id="GO:0062122">
    <property type="term" value="F:histone H3K37 methyltransferase activity"/>
    <property type="evidence" value="ECO:0007669"/>
    <property type="project" value="InterPro"/>
</dbReference>
<proteinExistence type="predicted"/>
<gene>
    <name evidence="2" type="ORF">CLV84_2289</name>
</gene>
<dbReference type="OrthoDB" id="279507at2"/>
<feature type="domain" description="SET" evidence="1">
    <location>
        <begin position="5"/>
        <end position="112"/>
    </location>
</feature>
<dbReference type="InterPro" id="IPR046341">
    <property type="entry name" value="SET_dom_sf"/>
</dbReference>
<sequence length="121" mass="13374">MLHLPFLYVRPSSLGGRGVFTAETIEEGAIVELAPVIVLTSEDRLAIHATTLHDYYFLWGGEGAAIALGYGSLYNHASPGNLDFEMDYDFEQIRFSAARQIRSGEELVIDYVVGGGETLWF</sequence>
<name>A0A2S6I2K9_9BACT</name>
<evidence type="ECO:0000313" key="2">
    <source>
        <dbReference type="EMBL" id="PPK85393.1"/>
    </source>
</evidence>
<dbReference type="Gene3D" id="2.170.270.10">
    <property type="entry name" value="SET domain"/>
    <property type="match status" value="1"/>
</dbReference>
<dbReference type="InterPro" id="IPR001214">
    <property type="entry name" value="SET_dom"/>
</dbReference>
<evidence type="ECO:0000313" key="3">
    <source>
        <dbReference type="Proteomes" id="UP000237662"/>
    </source>
</evidence>
<dbReference type="Proteomes" id="UP000237662">
    <property type="component" value="Unassembled WGS sequence"/>
</dbReference>
<keyword evidence="3" id="KW-1185">Reference proteome</keyword>
<dbReference type="AlphaFoldDB" id="A0A2S6I2K9"/>
<dbReference type="PIRSF" id="PIRSF022536">
    <property type="entry name" value="A612L_SET"/>
    <property type="match status" value="1"/>
</dbReference>
<protein>
    <recommendedName>
        <fullName evidence="1">SET domain-containing protein</fullName>
    </recommendedName>
</protein>
<dbReference type="RefSeq" id="WP_104419895.1">
    <property type="nucleotide sequence ID" value="NZ_PTJC01000006.1"/>
</dbReference>
<reference evidence="2 3" key="1">
    <citation type="submission" date="2018-02" db="EMBL/GenBank/DDBJ databases">
        <title>Genomic Encyclopedia of Archaeal and Bacterial Type Strains, Phase II (KMG-II): from individual species to whole genera.</title>
        <authorList>
            <person name="Goeker M."/>
        </authorList>
    </citation>
    <scope>NUCLEOTIDE SEQUENCE [LARGE SCALE GENOMIC DNA]</scope>
    <source>
        <strain evidence="2 3">DSM 29526</strain>
    </source>
</reference>
<dbReference type="EMBL" id="PTJC01000006">
    <property type="protein sequence ID" value="PPK85393.1"/>
    <property type="molecule type" value="Genomic_DNA"/>
</dbReference>
<dbReference type="PROSITE" id="PS50280">
    <property type="entry name" value="SET"/>
    <property type="match status" value="1"/>
</dbReference>
<dbReference type="Pfam" id="PF00856">
    <property type="entry name" value="SET"/>
    <property type="match status" value="1"/>
</dbReference>
<organism evidence="2 3">
    <name type="scientific">Neolewinella xylanilytica</name>
    <dbReference type="NCBI Taxonomy" id="1514080"/>
    <lineage>
        <taxon>Bacteria</taxon>
        <taxon>Pseudomonadati</taxon>
        <taxon>Bacteroidota</taxon>
        <taxon>Saprospiria</taxon>
        <taxon>Saprospirales</taxon>
        <taxon>Lewinellaceae</taxon>
        <taxon>Neolewinella</taxon>
    </lineage>
</organism>
<dbReference type="SUPFAM" id="SSF82199">
    <property type="entry name" value="SET domain"/>
    <property type="match status" value="1"/>
</dbReference>
<evidence type="ECO:0000259" key="1">
    <source>
        <dbReference type="PROSITE" id="PS50280"/>
    </source>
</evidence>
<accession>A0A2S6I2K9</accession>
<comment type="caution">
    <text evidence="2">The sequence shown here is derived from an EMBL/GenBank/DDBJ whole genome shotgun (WGS) entry which is preliminary data.</text>
</comment>